<proteinExistence type="predicted"/>
<dbReference type="Proteomes" id="UP000095287">
    <property type="component" value="Unplaced"/>
</dbReference>
<keyword evidence="1" id="KW-0472">Membrane</keyword>
<protein>
    <submittedName>
        <fullName evidence="3">Chloride channel CLIC-like protein 1</fullName>
    </submittedName>
</protein>
<name>A0A1I7ZSF5_9BILA</name>
<keyword evidence="1" id="KW-0812">Transmembrane</keyword>
<reference evidence="3" key="1">
    <citation type="submission" date="2016-11" db="UniProtKB">
        <authorList>
            <consortium name="WormBaseParasite"/>
        </authorList>
    </citation>
    <scope>IDENTIFICATION</scope>
</reference>
<dbReference type="AlphaFoldDB" id="A0A1I7ZSF5"/>
<keyword evidence="2" id="KW-1185">Reference proteome</keyword>
<keyword evidence="1" id="KW-1133">Transmembrane helix</keyword>
<dbReference type="WBParaSite" id="L893_g29086.t1">
    <property type="protein sequence ID" value="L893_g29086.t1"/>
    <property type="gene ID" value="L893_g29086"/>
</dbReference>
<evidence type="ECO:0000313" key="2">
    <source>
        <dbReference type="Proteomes" id="UP000095287"/>
    </source>
</evidence>
<evidence type="ECO:0000313" key="3">
    <source>
        <dbReference type="WBParaSite" id="L893_g29086.t1"/>
    </source>
</evidence>
<sequence>MKDAVVILQDYLVQSDLKVANLKNLTNAEYHEPIDAYWSELKHNTTPGISGSCLPVSATAEDIMELYTMMIEKGVDKCAPGGQQPESDDEFVRIYRLLFRSILEWALLTMAAVMGIPLIIIILLLPIASVVGCLEAFCGVKCGPIANSHATASTAAVAKPSPPLK</sequence>
<accession>A0A1I7ZSF5</accession>
<feature type="transmembrane region" description="Helical" evidence="1">
    <location>
        <begin position="105"/>
        <end position="128"/>
    </location>
</feature>
<organism evidence="2 3">
    <name type="scientific">Steinernema glaseri</name>
    <dbReference type="NCBI Taxonomy" id="37863"/>
    <lineage>
        <taxon>Eukaryota</taxon>
        <taxon>Metazoa</taxon>
        <taxon>Ecdysozoa</taxon>
        <taxon>Nematoda</taxon>
        <taxon>Chromadorea</taxon>
        <taxon>Rhabditida</taxon>
        <taxon>Tylenchina</taxon>
        <taxon>Panagrolaimomorpha</taxon>
        <taxon>Strongyloidoidea</taxon>
        <taxon>Steinernematidae</taxon>
        <taxon>Steinernema</taxon>
    </lineage>
</organism>
<evidence type="ECO:0000256" key="1">
    <source>
        <dbReference type="SAM" id="Phobius"/>
    </source>
</evidence>